<dbReference type="GO" id="GO:0003677">
    <property type="term" value="F:DNA binding"/>
    <property type="evidence" value="ECO:0007669"/>
    <property type="project" value="UniProtKB-KW"/>
</dbReference>
<dbReference type="Proteomes" id="UP000295668">
    <property type="component" value="Unassembled WGS sequence"/>
</dbReference>
<evidence type="ECO:0000256" key="4">
    <source>
        <dbReference type="ARBA" id="ARBA00023125"/>
    </source>
</evidence>
<dbReference type="Gene3D" id="1.10.10.10">
    <property type="entry name" value="Winged helix-like DNA-binding domain superfamily/Winged helix DNA-binding domain"/>
    <property type="match status" value="1"/>
</dbReference>
<keyword evidence="11" id="KW-1185">Reference proteome</keyword>
<reference evidence="10 11" key="1">
    <citation type="submission" date="2019-02" db="EMBL/GenBank/DDBJ databases">
        <title>Pedobacter sp. nov., a novel speices isolated from soil of pinguins habitat in Antarcitica.</title>
        <authorList>
            <person name="He R.-H."/>
        </authorList>
    </citation>
    <scope>NUCLEOTIDE SEQUENCE [LARGE SCALE GENOMIC DNA]</scope>
    <source>
        <strain evidence="10 11">E01020</strain>
    </source>
</reference>
<evidence type="ECO:0000256" key="7">
    <source>
        <dbReference type="ARBA" id="ARBA00047188"/>
    </source>
</evidence>
<evidence type="ECO:0000259" key="9">
    <source>
        <dbReference type="PROSITE" id="PS50995"/>
    </source>
</evidence>
<dbReference type="InterPro" id="IPR036388">
    <property type="entry name" value="WH-like_DNA-bd_sf"/>
</dbReference>
<keyword evidence="3" id="KW-0805">Transcription regulation</keyword>
<evidence type="ECO:0000256" key="3">
    <source>
        <dbReference type="ARBA" id="ARBA00023015"/>
    </source>
</evidence>
<dbReference type="PROSITE" id="PS50995">
    <property type="entry name" value="HTH_MARR_2"/>
    <property type="match status" value="1"/>
</dbReference>
<dbReference type="GO" id="GO:0003700">
    <property type="term" value="F:DNA-binding transcription factor activity"/>
    <property type="evidence" value="ECO:0007669"/>
    <property type="project" value="InterPro"/>
</dbReference>
<dbReference type="InterPro" id="IPR000835">
    <property type="entry name" value="HTH_MarR-typ"/>
</dbReference>
<dbReference type="SMART" id="SM00347">
    <property type="entry name" value="HTH_MARR"/>
    <property type="match status" value="1"/>
</dbReference>
<keyword evidence="5" id="KW-0804">Transcription</keyword>
<dbReference type="FunFam" id="1.10.10.10:FF:000163">
    <property type="entry name" value="MarR family transcriptional regulator"/>
    <property type="match status" value="1"/>
</dbReference>
<comment type="caution">
    <text evidence="10">The sequence shown here is derived from an EMBL/GenBank/DDBJ whole genome shotgun (WGS) entry which is preliminary data.</text>
</comment>
<dbReference type="PANTHER" id="PTHR42756">
    <property type="entry name" value="TRANSCRIPTIONAL REGULATOR, MARR"/>
    <property type="match status" value="1"/>
</dbReference>
<organism evidence="10 11">
    <name type="scientific">Pedobacter changchengzhani</name>
    <dbReference type="NCBI Taxonomy" id="2529274"/>
    <lineage>
        <taxon>Bacteria</taxon>
        <taxon>Pseudomonadati</taxon>
        <taxon>Bacteroidota</taxon>
        <taxon>Sphingobacteriia</taxon>
        <taxon>Sphingobacteriales</taxon>
        <taxon>Sphingobacteriaceae</taxon>
        <taxon>Pedobacter</taxon>
    </lineage>
</organism>
<sequence length="139" mass="16096">MEDLLKLENQICFPAYAFSRQITNLYRPLLDKLSITYPQYLVMLVLWEEKEKTVNQLGERLRLDSGTLTPLLKRLAQKGFVNRIRSKEDERIVLISLTEEGSNLREQAKDIPTQIVSCLGVSIEELIHLKTILNKILIN</sequence>
<proteinExistence type="inferred from homology"/>
<dbReference type="RefSeq" id="WP_133263023.1">
    <property type="nucleotide sequence ID" value="NZ_SJCY01000008.1"/>
</dbReference>
<evidence type="ECO:0000256" key="6">
    <source>
        <dbReference type="ARBA" id="ARBA00046337"/>
    </source>
</evidence>
<feature type="domain" description="HTH marR-type" evidence="9">
    <location>
        <begin position="8"/>
        <end position="138"/>
    </location>
</feature>
<dbReference type="AlphaFoldDB" id="A0A4R5MJN1"/>
<comment type="similarity">
    <text evidence="6">Belongs to the SarZ family.</text>
</comment>
<dbReference type="InterPro" id="IPR036390">
    <property type="entry name" value="WH_DNA-bd_sf"/>
</dbReference>
<comment type="subcellular location">
    <subcellularLocation>
        <location evidence="1">Cytoplasm</location>
    </subcellularLocation>
</comment>
<dbReference type="EMBL" id="SJCY01000008">
    <property type="protein sequence ID" value="TDG35801.1"/>
    <property type="molecule type" value="Genomic_DNA"/>
</dbReference>
<dbReference type="PRINTS" id="PR00598">
    <property type="entry name" value="HTHMARR"/>
</dbReference>
<keyword evidence="2" id="KW-0963">Cytoplasm</keyword>
<evidence type="ECO:0000256" key="2">
    <source>
        <dbReference type="ARBA" id="ARBA00022490"/>
    </source>
</evidence>
<dbReference type="Pfam" id="PF22381">
    <property type="entry name" value="Staph_reg_Sar_Rot"/>
    <property type="match status" value="1"/>
</dbReference>
<gene>
    <name evidence="10" type="ORF">EZJ43_12355</name>
</gene>
<dbReference type="GO" id="GO:0005737">
    <property type="term" value="C:cytoplasm"/>
    <property type="evidence" value="ECO:0007669"/>
    <property type="project" value="UniProtKB-SubCell"/>
</dbReference>
<evidence type="ECO:0000313" key="10">
    <source>
        <dbReference type="EMBL" id="TDG35801.1"/>
    </source>
</evidence>
<protein>
    <recommendedName>
        <fullName evidence="7">HTH-type transcriptional regulator SarZ</fullName>
    </recommendedName>
    <alternativeName>
        <fullName evidence="8">Staphylococcal accessory regulator Z</fullName>
    </alternativeName>
</protein>
<dbReference type="PANTHER" id="PTHR42756:SF1">
    <property type="entry name" value="TRANSCRIPTIONAL REPRESSOR OF EMRAB OPERON"/>
    <property type="match status" value="1"/>
</dbReference>
<evidence type="ECO:0000313" key="11">
    <source>
        <dbReference type="Proteomes" id="UP000295668"/>
    </source>
</evidence>
<evidence type="ECO:0000256" key="5">
    <source>
        <dbReference type="ARBA" id="ARBA00023163"/>
    </source>
</evidence>
<dbReference type="SUPFAM" id="SSF46785">
    <property type="entry name" value="Winged helix' DNA-binding domain"/>
    <property type="match status" value="1"/>
</dbReference>
<accession>A0A4R5MJN1</accession>
<dbReference type="InterPro" id="IPR055166">
    <property type="entry name" value="Transc_reg_Sar_Rot_HTH"/>
</dbReference>
<evidence type="ECO:0000256" key="8">
    <source>
        <dbReference type="ARBA" id="ARBA00047207"/>
    </source>
</evidence>
<name>A0A4R5MJN1_9SPHI</name>
<dbReference type="OrthoDB" id="9806864at2"/>
<evidence type="ECO:0000256" key="1">
    <source>
        <dbReference type="ARBA" id="ARBA00004496"/>
    </source>
</evidence>
<keyword evidence="4" id="KW-0238">DNA-binding</keyword>